<name>A0A4R3RGD0_9HYPH</name>
<evidence type="ECO:0000313" key="1">
    <source>
        <dbReference type="EMBL" id="TCU34061.1"/>
    </source>
</evidence>
<dbReference type="RefSeq" id="WP_132552836.1">
    <property type="nucleotide sequence ID" value="NZ_SMBK01000013.1"/>
</dbReference>
<accession>A0A4R3RGD0</accession>
<sequence>MDETNLLELLREIEAVYQSDGIGKPRIRMANDMGVPQPYISKWLGTKSIKPQTPDAKYAVKIYALYEQVTGNRAPVPITSKDNDPYIQRVIAMMEKMDSELKSQVADMAETFARMKGLAS</sequence>
<comment type="caution">
    <text evidence="1">The sequence shown here is derived from an EMBL/GenBank/DDBJ whole genome shotgun (WGS) entry which is preliminary data.</text>
</comment>
<dbReference type="EMBL" id="SMBK01000013">
    <property type="protein sequence ID" value="TCU34061.1"/>
    <property type="molecule type" value="Genomic_DNA"/>
</dbReference>
<proteinExistence type="predicted"/>
<dbReference type="AlphaFoldDB" id="A0A4R3RGD0"/>
<gene>
    <name evidence="1" type="ORF">EV129_11344</name>
</gene>
<protein>
    <submittedName>
        <fullName evidence="1">Uncharacterized protein</fullName>
    </submittedName>
</protein>
<reference evidence="1 2" key="1">
    <citation type="submission" date="2019-03" db="EMBL/GenBank/DDBJ databases">
        <title>Genomic Encyclopedia of Type Strains, Phase IV (KMG-V): Genome sequencing to study the core and pangenomes of soil and plant-associated prokaryotes.</title>
        <authorList>
            <person name="Whitman W."/>
        </authorList>
    </citation>
    <scope>NUCLEOTIDE SEQUENCE [LARGE SCALE GENOMIC DNA]</scope>
    <source>
        <strain evidence="1 2">IE4868</strain>
    </source>
</reference>
<organism evidence="1 2">
    <name type="scientific">Rhizobium azibense</name>
    <dbReference type="NCBI Taxonomy" id="1136135"/>
    <lineage>
        <taxon>Bacteria</taxon>
        <taxon>Pseudomonadati</taxon>
        <taxon>Pseudomonadota</taxon>
        <taxon>Alphaproteobacteria</taxon>
        <taxon>Hyphomicrobiales</taxon>
        <taxon>Rhizobiaceae</taxon>
        <taxon>Rhizobium/Agrobacterium group</taxon>
        <taxon>Rhizobium</taxon>
    </lineage>
</organism>
<dbReference type="Proteomes" id="UP000295507">
    <property type="component" value="Unassembled WGS sequence"/>
</dbReference>
<evidence type="ECO:0000313" key="2">
    <source>
        <dbReference type="Proteomes" id="UP000295507"/>
    </source>
</evidence>